<dbReference type="InterPro" id="IPR039465">
    <property type="entry name" value="IL-17_rcpt-like"/>
</dbReference>
<dbReference type="Pfam" id="PF08357">
    <property type="entry name" value="SEFIR"/>
    <property type="match status" value="1"/>
</dbReference>
<dbReference type="InterPro" id="IPR038683">
    <property type="entry name" value="IL17RA/B_FnIII-like_1_sf"/>
</dbReference>
<sequence length="929" mass="105062">MTLRLYLCAMTLRLYLCSMTLRLYLCSMTLRLYLCSMTLRLYLCSMTLRLYLCSMTLRLYLCSMTLRLYLCSMTLRLTMPPRSPLSLLPLLTLCLGVKSALFLPGAAEDCSQQDLSCSVSFSNCLDPGWIQSYDYTPPGPESLDLKIVTRLDPEGFLLPVISATWRLRDDSGIKDLKASELQVLTAATNQYLCVRFTYKNTLKMRNLQGDQWTLHSDHVVVDPGQVYSVSLENVPKAEEGHNNYGIHRNITVPDCSDAMMKTTRPCIEEGYHWTPNIEVSASDRVLSVEFSPDPLTDKYLVLLHCGLTDVAKKPTPVTAEPTALANTVGSRVGSRLTASFSLEPWTCCRLSAEVLGHFPRCGHDCRRHRKEVSLCRTQQERAGDPEQPPLPVVLSVSLVVIFIIIIIFTVVTCRKKRSSQPLDLEPPVEKQLQDQPTVLLIYSRDHPLFVDVVLKLTGFLQAHCGVKVLLDLLDSCKVSQFGVVRWLELQRRSLSQNDKVLVLCSRGVQSKWRALCGQGHVTQQPDDLIGPFVSLCLSELHSPQTRSRYLPVFFEALSSEEDVPSFFDVSVKYKLMKHLEELFFRLIEKEKYQPKTIHHVQGLGPDQVCGSASGRALMQALTTFSAFQALDPDWFETHDPECETTPILRDTAHISMLDVWTNQSAGHLYVTEPELQPGLNLALNTPLLQERAPEVFELLPHPERRPEEVLHPERRPEEVPHPERRPEEVPHPERRPEEVLHPERRPEEVPHPERRPEEVLHPERRPEEVLHPERPEEQKGVSDQGFTEEEVHRGDQGFTEEEVHRGGDQGFTEEEVHRGGDQGFTEEEVHKGGDQGFTEEEVHKGGDQGFTEEEVHKEGDQGFAEEEVHTGGDQGFAEEEVRRGGSGEGSISSASDQGYTSHDPDSDHMRALLRLQQELMSHVLTTSDP</sequence>
<evidence type="ECO:0000313" key="12">
    <source>
        <dbReference type="EMBL" id="CAL1567342.1"/>
    </source>
</evidence>
<protein>
    <recommendedName>
        <fullName evidence="11">SEFIR domain-containing protein</fullName>
    </recommendedName>
</protein>
<feature type="compositionally biased region" description="Basic and acidic residues" evidence="9">
    <location>
        <begin position="853"/>
        <end position="870"/>
    </location>
</feature>
<dbReference type="PANTHER" id="PTHR15583:SF13">
    <property type="entry name" value="INTERLEUKIN-17 RECEPTOR A"/>
    <property type="match status" value="1"/>
</dbReference>
<evidence type="ECO:0000256" key="3">
    <source>
        <dbReference type="ARBA" id="ARBA00022692"/>
    </source>
</evidence>
<evidence type="ECO:0000256" key="2">
    <source>
        <dbReference type="ARBA" id="ARBA00022475"/>
    </source>
</evidence>
<keyword evidence="8" id="KW-0325">Glycoprotein</keyword>
<dbReference type="InterPro" id="IPR013568">
    <property type="entry name" value="SEFIR_dom"/>
</dbReference>
<dbReference type="Proteomes" id="UP001497482">
    <property type="component" value="Chromosome 1"/>
</dbReference>
<comment type="subcellular location">
    <subcellularLocation>
        <location evidence="1">Cell membrane</location>
        <topology evidence="1">Single-pass type I membrane protein</topology>
    </subcellularLocation>
</comment>
<dbReference type="Gene3D" id="2.60.40.2150">
    <property type="entry name" value="Interleukin-17 receptor A/B, fibronectin-III-like domain 2"/>
    <property type="match status" value="1"/>
</dbReference>
<gene>
    <name evidence="12" type="ORF">KC01_LOCUS154</name>
</gene>
<evidence type="ECO:0000256" key="1">
    <source>
        <dbReference type="ARBA" id="ARBA00004251"/>
    </source>
</evidence>
<dbReference type="EMBL" id="OZ035823">
    <property type="protein sequence ID" value="CAL1567342.1"/>
    <property type="molecule type" value="Genomic_DNA"/>
</dbReference>
<dbReference type="Pfam" id="PF16556">
    <property type="entry name" value="IL17R_fnIII_D1"/>
    <property type="match status" value="1"/>
</dbReference>
<keyword evidence="7" id="KW-0675">Receptor</keyword>
<keyword evidence="2" id="KW-1003">Cell membrane</keyword>
<feature type="region of interest" description="Disordered" evidence="9">
    <location>
        <begin position="701"/>
        <end position="909"/>
    </location>
</feature>
<feature type="compositionally biased region" description="Basic and acidic residues" evidence="9">
    <location>
        <begin position="701"/>
        <end position="780"/>
    </location>
</feature>
<organism evidence="12 13">
    <name type="scientific">Knipowitschia caucasica</name>
    <name type="common">Caucasian dwarf goby</name>
    <name type="synonym">Pomatoschistus caucasicus</name>
    <dbReference type="NCBI Taxonomy" id="637954"/>
    <lineage>
        <taxon>Eukaryota</taxon>
        <taxon>Metazoa</taxon>
        <taxon>Chordata</taxon>
        <taxon>Craniata</taxon>
        <taxon>Vertebrata</taxon>
        <taxon>Euteleostomi</taxon>
        <taxon>Actinopterygii</taxon>
        <taxon>Neopterygii</taxon>
        <taxon>Teleostei</taxon>
        <taxon>Neoteleostei</taxon>
        <taxon>Acanthomorphata</taxon>
        <taxon>Gobiaria</taxon>
        <taxon>Gobiiformes</taxon>
        <taxon>Gobioidei</taxon>
        <taxon>Gobiidae</taxon>
        <taxon>Gobiinae</taxon>
        <taxon>Knipowitschia</taxon>
    </lineage>
</organism>
<reference evidence="12 13" key="1">
    <citation type="submission" date="2024-04" db="EMBL/GenBank/DDBJ databases">
        <authorList>
            <person name="Waldvogel A.-M."/>
            <person name="Schoenle A."/>
        </authorList>
    </citation>
    <scope>NUCLEOTIDE SEQUENCE [LARGE SCALE GENOMIC DNA]</scope>
</reference>
<dbReference type="InterPro" id="IPR032356">
    <property type="entry name" value="IL17R_A/B_N"/>
</dbReference>
<feature type="transmembrane region" description="Helical" evidence="10">
    <location>
        <begin position="21"/>
        <end position="43"/>
    </location>
</feature>
<dbReference type="GO" id="GO:0030368">
    <property type="term" value="F:interleukin-17 receptor activity"/>
    <property type="evidence" value="ECO:0007669"/>
    <property type="project" value="InterPro"/>
</dbReference>
<feature type="compositionally biased region" description="Basic and acidic residues" evidence="9">
    <location>
        <begin position="789"/>
        <end position="807"/>
    </location>
</feature>
<dbReference type="InterPro" id="IPR043046">
    <property type="entry name" value="IL17RA/B_FnIII-like_2_sf"/>
</dbReference>
<dbReference type="AlphaFoldDB" id="A0AAV2IUI3"/>
<keyword evidence="3 10" id="KW-0812">Transmembrane</keyword>
<proteinExistence type="predicted"/>
<feature type="transmembrane region" description="Helical" evidence="10">
    <location>
        <begin position="390"/>
        <end position="411"/>
    </location>
</feature>
<dbReference type="GO" id="GO:0005886">
    <property type="term" value="C:plasma membrane"/>
    <property type="evidence" value="ECO:0007669"/>
    <property type="project" value="UniProtKB-SubCell"/>
</dbReference>
<name>A0AAV2IUI3_KNICA</name>
<dbReference type="PANTHER" id="PTHR15583">
    <property type="entry name" value="INTERLEUKIN-17 RECEPTOR"/>
    <property type="match status" value="1"/>
</dbReference>
<evidence type="ECO:0000313" key="13">
    <source>
        <dbReference type="Proteomes" id="UP001497482"/>
    </source>
</evidence>
<keyword evidence="6 10" id="KW-0472">Membrane</keyword>
<evidence type="ECO:0000256" key="6">
    <source>
        <dbReference type="ARBA" id="ARBA00023136"/>
    </source>
</evidence>
<accession>A0AAV2IUI3</accession>
<evidence type="ECO:0000256" key="9">
    <source>
        <dbReference type="SAM" id="MobiDB-lite"/>
    </source>
</evidence>
<dbReference type="Gene3D" id="2.60.40.2160">
    <property type="entry name" value="Interleukin-17 receptor A/B, fibronectin-III-like domain 1"/>
    <property type="match status" value="1"/>
</dbReference>
<feature type="domain" description="SEFIR" evidence="11">
    <location>
        <begin position="435"/>
        <end position="584"/>
    </location>
</feature>
<dbReference type="Gene3D" id="3.40.50.11530">
    <property type="match status" value="1"/>
</dbReference>
<evidence type="ECO:0000256" key="4">
    <source>
        <dbReference type="ARBA" id="ARBA00022729"/>
    </source>
</evidence>
<evidence type="ECO:0000256" key="7">
    <source>
        <dbReference type="ARBA" id="ARBA00023170"/>
    </source>
</evidence>
<keyword evidence="4" id="KW-0732">Signal</keyword>
<keyword evidence="13" id="KW-1185">Reference proteome</keyword>
<keyword evidence="5 10" id="KW-1133">Transmembrane helix</keyword>
<feature type="transmembrane region" description="Helical" evidence="10">
    <location>
        <begin position="55"/>
        <end position="75"/>
    </location>
</feature>
<evidence type="ECO:0000256" key="10">
    <source>
        <dbReference type="SAM" id="Phobius"/>
    </source>
</evidence>
<dbReference type="PROSITE" id="PS51534">
    <property type="entry name" value="SEFIR"/>
    <property type="match status" value="1"/>
</dbReference>
<evidence type="ECO:0000256" key="8">
    <source>
        <dbReference type="ARBA" id="ARBA00023180"/>
    </source>
</evidence>
<evidence type="ECO:0000259" key="11">
    <source>
        <dbReference type="PROSITE" id="PS51534"/>
    </source>
</evidence>
<evidence type="ECO:0000256" key="5">
    <source>
        <dbReference type="ARBA" id="ARBA00022989"/>
    </source>
</evidence>